<accession>A0A2I1G6X1</accession>
<evidence type="ECO:0000313" key="2">
    <source>
        <dbReference type="Proteomes" id="UP000234323"/>
    </source>
</evidence>
<dbReference type="Proteomes" id="UP000234323">
    <property type="component" value="Unassembled WGS sequence"/>
</dbReference>
<name>A0A2I1G6X1_9GLOM</name>
<comment type="caution">
    <text evidence="1">The sequence shown here is derived from an EMBL/GenBank/DDBJ whole genome shotgun (WGS) entry which is preliminary data.</text>
</comment>
<evidence type="ECO:0000313" key="1">
    <source>
        <dbReference type="EMBL" id="PKY42387.1"/>
    </source>
</evidence>
<dbReference type="VEuPathDB" id="FungiDB:FUN_014974"/>
<dbReference type="VEuPathDB" id="FungiDB:RhiirA1_159479"/>
<proteinExistence type="predicted"/>
<dbReference type="EMBL" id="LLXI01000196">
    <property type="protein sequence ID" value="PKY42387.1"/>
    <property type="molecule type" value="Genomic_DNA"/>
</dbReference>
<reference evidence="1 2" key="1">
    <citation type="submission" date="2015-10" db="EMBL/GenBank/DDBJ databases">
        <title>Genome analyses suggest a sexual origin of heterokaryosis in a supposedly ancient asexual fungus.</title>
        <authorList>
            <person name="Ropars J."/>
            <person name="Sedzielewska K."/>
            <person name="Noel J."/>
            <person name="Charron P."/>
            <person name="Farinelli L."/>
            <person name="Marton T."/>
            <person name="Kruger M."/>
            <person name="Pelin A."/>
            <person name="Brachmann A."/>
            <person name="Corradi N."/>
        </authorList>
    </citation>
    <scope>NUCLEOTIDE SEQUENCE [LARGE SCALE GENOMIC DNA]</scope>
    <source>
        <strain evidence="1 2">A4</strain>
    </source>
</reference>
<protein>
    <submittedName>
        <fullName evidence="1">Uncharacterized protein</fullName>
    </submittedName>
</protein>
<organism evidence="1 2">
    <name type="scientific">Rhizophagus irregularis</name>
    <dbReference type="NCBI Taxonomy" id="588596"/>
    <lineage>
        <taxon>Eukaryota</taxon>
        <taxon>Fungi</taxon>
        <taxon>Fungi incertae sedis</taxon>
        <taxon>Mucoromycota</taxon>
        <taxon>Glomeromycotina</taxon>
        <taxon>Glomeromycetes</taxon>
        <taxon>Glomerales</taxon>
        <taxon>Glomeraceae</taxon>
        <taxon>Rhizophagus</taxon>
    </lineage>
</organism>
<sequence length="132" mass="14895">MDLLGEFHKRCQPEDLCQANDTFKVYITTCDCLSLIYVLIRIAISRTSSRGGLEADLLDVLRENDNPENPVPPVVDKIVEGNKNINRGTDEITIPRLDEDSAPHESNISSEIRLDSDSIRTFDSTSKNNQFR</sequence>
<dbReference type="AlphaFoldDB" id="A0A2I1G6X1"/>
<gene>
    <name evidence="1" type="ORF">RhiirA4_456183</name>
</gene>
<keyword evidence="2" id="KW-1185">Reference proteome</keyword>